<evidence type="ECO:0000313" key="2">
    <source>
        <dbReference type="EMBL" id="MXR20734.1"/>
    </source>
</evidence>
<dbReference type="Pfam" id="PF24379">
    <property type="entry name" value="DUF7535"/>
    <property type="match status" value="1"/>
</dbReference>
<evidence type="ECO:0000313" key="3">
    <source>
        <dbReference type="Proteomes" id="UP000471521"/>
    </source>
</evidence>
<sequence>MSERADSGSYSVGPTPHVKSNPEMSGIGLAMAALLAVLLLPLLPFIVVIWGFGKLLGRGA</sequence>
<dbReference type="AlphaFoldDB" id="A0A6B0SG48"/>
<keyword evidence="1" id="KW-0472">Membrane</keyword>
<keyword evidence="1" id="KW-1133">Transmembrane helix</keyword>
<evidence type="ECO:0000256" key="1">
    <source>
        <dbReference type="SAM" id="Phobius"/>
    </source>
</evidence>
<proteinExistence type="predicted"/>
<feature type="transmembrane region" description="Helical" evidence="1">
    <location>
        <begin position="27"/>
        <end position="52"/>
    </location>
</feature>
<dbReference type="RefSeq" id="WP_159526259.1">
    <property type="nucleotide sequence ID" value="NZ_WUUU01000059.1"/>
</dbReference>
<reference evidence="2 3" key="1">
    <citation type="submission" date="2019-12" db="EMBL/GenBank/DDBJ databases">
        <title>Isolation and characterization of three novel carbon monoxide-oxidizing members of Halobacteria from salione crusts and soils.</title>
        <authorList>
            <person name="Myers M.R."/>
            <person name="King G.M."/>
        </authorList>
    </citation>
    <scope>NUCLEOTIDE SEQUENCE [LARGE SCALE GENOMIC DNA]</scope>
    <source>
        <strain evidence="2 3">PCN9</strain>
    </source>
</reference>
<accession>A0A6B0SG48</accession>
<keyword evidence="3" id="KW-1185">Reference proteome</keyword>
<dbReference type="Proteomes" id="UP000471521">
    <property type="component" value="Unassembled WGS sequence"/>
</dbReference>
<dbReference type="InterPro" id="IPR055957">
    <property type="entry name" value="DUF7535"/>
</dbReference>
<name>A0A6B0SG48_9EURY</name>
<comment type="caution">
    <text evidence="2">The sequence shown here is derived from an EMBL/GenBank/DDBJ whole genome shotgun (WGS) entry which is preliminary data.</text>
</comment>
<dbReference type="EMBL" id="WUUU01000059">
    <property type="protein sequence ID" value="MXR20734.1"/>
    <property type="molecule type" value="Genomic_DNA"/>
</dbReference>
<gene>
    <name evidence="2" type="ORF">GRX66_08985</name>
</gene>
<keyword evidence="1" id="KW-0812">Transmembrane</keyword>
<organism evidence="2 3">
    <name type="scientific">Halobacterium bonnevillei</name>
    <dbReference type="NCBI Taxonomy" id="2692200"/>
    <lineage>
        <taxon>Archaea</taxon>
        <taxon>Methanobacteriati</taxon>
        <taxon>Methanobacteriota</taxon>
        <taxon>Stenosarchaea group</taxon>
        <taxon>Halobacteria</taxon>
        <taxon>Halobacteriales</taxon>
        <taxon>Halobacteriaceae</taxon>
        <taxon>Halobacterium</taxon>
    </lineage>
</organism>
<protein>
    <submittedName>
        <fullName evidence="2">Uncharacterized protein</fullName>
    </submittedName>
</protein>